<dbReference type="SUPFAM" id="SSF52540">
    <property type="entry name" value="P-loop containing nucleoside triphosphate hydrolases"/>
    <property type="match status" value="1"/>
</dbReference>
<evidence type="ECO:0000256" key="1">
    <source>
        <dbReference type="ARBA" id="ARBA00009427"/>
    </source>
</evidence>
<evidence type="ECO:0000256" key="7">
    <source>
        <dbReference type="ARBA" id="ARBA00048478"/>
    </source>
</evidence>
<dbReference type="Pfam" id="PF02224">
    <property type="entry name" value="Cytidylate_kin"/>
    <property type="match status" value="1"/>
</dbReference>
<sequence length="221" mass="23158">MSLVPVITIDGPSASGKGTVAQRVAAALGFHYLDSGALYRLTALAAERRGVVWRDELAVAKLAGELDAVFDGAAVLLDGNNVTEAIRSEGIGIGASVVAALPAVRSALLARQHAFAEAPGLVADGRDMGSVVFPDARLKVFLTASAQARAERRHKQLLAAGEPADLAAIAADLESRDARDRARKVAPLQQWADALLLDTTDMGVDEAVEQVLSWWKNALSA</sequence>
<gene>
    <name evidence="8 10" type="primary">cmk</name>
    <name evidence="10" type="ORF">GCM10007350_15060</name>
</gene>
<accession>A0ABQ3H138</accession>
<keyword evidence="5 8" id="KW-0067">ATP-binding</keyword>
<reference evidence="11" key="1">
    <citation type="journal article" date="2019" name="Int. J. Syst. Evol. Microbiol.">
        <title>The Global Catalogue of Microorganisms (GCM) 10K type strain sequencing project: providing services to taxonomists for standard genome sequencing and annotation.</title>
        <authorList>
            <consortium name="The Broad Institute Genomics Platform"/>
            <consortium name="The Broad Institute Genome Sequencing Center for Infectious Disease"/>
            <person name="Wu L."/>
            <person name="Ma J."/>
        </authorList>
    </citation>
    <scope>NUCLEOTIDE SEQUENCE [LARGE SCALE GENOMIC DNA]</scope>
    <source>
        <strain evidence="11">KCTC 23701</strain>
    </source>
</reference>
<dbReference type="HAMAP" id="MF_00238">
    <property type="entry name" value="Cytidyl_kinase_type1"/>
    <property type="match status" value="1"/>
</dbReference>
<evidence type="ECO:0000259" key="9">
    <source>
        <dbReference type="Pfam" id="PF02224"/>
    </source>
</evidence>
<keyword evidence="8" id="KW-0963">Cytoplasm</keyword>
<evidence type="ECO:0000256" key="8">
    <source>
        <dbReference type="HAMAP-Rule" id="MF_00238"/>
    </source>
</evidence>
<evidence type="ECO:0000313" key="10">
    <source>
        <dbReference type="EMBL" id="GHD61027.1"/>
    </source>
</evidence>
<dbReference type="Gene3D" id="3.40.50.300">
    <property type="entry name" value="P-loop containing nucleotide triphosphate hydrolases"/>
    <property type="match status" value="1"/>
</dbReference>
<dbReference type="Proteomes" id="UP000604737">
    <property type="component" value="Unassembled WGS sequence"/>
</dbReference>
<evidence type="ECO:0000256" key="2">
    <source>
        <dbReference type="ARBA" id="ARBA00022679"/>
    </source>
</evidence>
<dbReference type="GO" id="GO:0016301">
    <property type="term" value="F:kinase activity"/>
    <property type="evidence" value="ECO:0007669"/>
    <property type="project" value="UniProtKB-KW"/>
</dbReference>
<comment type="caution">
    <text evidence="10">The sequence shown here is derived from an EMBL/GenBank/DDBJ whole genome shotgun (WGS) entry which is preliminary data.</text>
</comment>
<name>A0ABQ3H138_9NEIS</name>
<dbReference type="RefSeq" id="WP_189459589.1">
    <property type="nucleotide sequence ID" value="NZ_BMYO01000003.1"/>
</dbReference>
<dbReference type="PANTHER" id="PTHR21299">
    <property type="entry name" value="CYTIDYLATE KINASE/PANTOATE-BETA-ALANINE LIGASE"/>
    <property type="match status" value="1"/>
</dbReference>
<comment type="catalytic activity">
    <reaction evidence="6 8">
        <text>dCMP + ATP = dCDP + ADP</text>
        <dbReference type="Rhea" id="RHEA:25094"/>
        <dbReference type="ChEBI" id="CHEBI:30616"/>
        <dbReference type="ChEBI" id="CHEBI:57566"/>
        <dbReference type="ChEBI" id="CHEBI:58593"/>
        <dbReference type="ChEBI" id="CHEBI:456216"/>
        <dbReference type="EC" id="2.7.4.25"/>
    </reaction>
</comment>
<evidence type="ECO:0000256" key="6">
    <source>
        <dbReference type="ARBA" id="ARBA00047615"/>
    </source>
</evidence>
<evidence type="ECO:0000256" key="5">
    <source>
        <dbReference type="ARBA" id="ARBA00022840"/>
    </source>
</evidence>
<evidence type="ECO:0000313" key="11">
    <source>
        <dbReference type="Proteomes" id="UP000604737"/>
    </source>
</evidence>
<dbReference type="InterPro" id="IPR003136">
    <property type="entry name" value="Cytidylate_kin"/>
</dbReference>
<comment type="subcellular location">
    <subcellularLocation>
        <location evidence="8">Cytoplasm</location>
    </subcellularLocation>
</comment>
<dbReference type="CDD" id="cd02020">
    <property type="entry name" value="CMPK"/>
    <property type="match status" value="1"/>
</dbReference>
<evidence type="ECO:0000256" key="3">
    <source>
        <dbReference type="ARBA" id="ARBA00022741"/>
    </source>
</evidence>
<dbReference type="InterPro" id="IPR011994">
    <property type="entry name" value="Cytidylate_kinase_dom"/>
</dbReference>
<dbReference type="EC" id="2.7.4.25" evidence="8"/>
<evidence type="ECO:0000256" key="4">
    <source>
        <dbReference type="ARBA" id="ARBA00022777"/>
    </source>
</evidence>
<feature type="binding site" evidence="8">
    <location>
        <begin position="11"/>
        <end position="19"/>
    </location>
    <ligand>
        <name>ATP</name>
        <dbReference type="ChEBI" id="CHEBI:30616"/>
    </ligand>
</feature>
<comment type="catalytic activity">
    <reaction evidence="7 8">
        <text>CMP + ATP = CDP + ADP</text>
        <dbReference type="Rhea" id="RHEA:11600"/>
        <dbReference type="ChEBI" id="CHEBI:30616"/>
        <dbReference type="ChEBI" id="CHEBI:58069"/>
        <dbReference type="ChEBI" id="CHEBI:60377"/>
        <dbReference type="ChEBI" id="CHEBI:456216"/>
        <dbReference type="EC" id="2.7.4.25"/>
    </reaction>
</comment>
<keyword evidence="11" id="KW-1185">Reference proteome</keyword>
<keyword evidence="3 8" id="KW-0547">Nucleotide-binding</keyword>
<dbReference type="InterPro" id="IPR027417">
    <property type="entry name" value="P-loop_NTPase"/>
</dbReference>
<comment type="similarity">
    <text evidence="1 8">Belongs to the cytidylate kinase family. Type 1 subfamily.</text>
</comment>
<proteinExistence type="inferred from homology"/>
<dbReference type="NCBIfam" id="TIGR00017">
    <property type="entry name" value="cmk"/>
    <property type="match status" value="1"/>
</dbReference>
<protein>
    <recommendedName>
        <fullName evidence="8">Cytidylate kinase</fullName>
        <shortName evidence="8">CK</shortName>
        <ecNumber evidence="8">2.7.4.25</ecNumber>
    </recommendedName>
    <alternativeName>
        <fullName evidence="8">Cytidine monophosphate kinase</fullName>
        <shortName evidence="8">CMP kinase</shortName>
    </alternativeName>
</protein>
<feature type="domain" description="Cytidylate kinase" evidence="9">
    <location>
        <begin position="7"/>
        <end position="214"/>
    </location>
</feature>
<dbReference type="PANTHER" id="PTHR21299:SF2">
    <property type="entry name" value="CYTIDYLATE KINASE"/>
    <property type="match status" value="1"/>
</dbReference>
<keyword evidence="4 8" id="KW-0418">Kinase</keyword>
<dbReference type="EMBL" id="BMYO01000003">
    <property type="protein sequence ID" value="GHD61027.1"/>
    <property type="molecule type" value="Genomic_DNA"/>
</dbReference>
<organism evidence="10 11">
    <name type="scientific">Jeongeupia chitinilytica</name>
    <dbReference type="NCBI Taxonomy" id="1041641"/>
    <lineage>
        <taxon>Bacteria</taxon>
        <taxon>Pseudomonadati</taxon>
        <taxon>Pseudomonadota</taxon>
        <taxon>Betaproteobacteria</taxon>
        <taxon>Neisseriales</taxon>
        <taxon>Chitinibacteraceae</taxon>
        <taxon>Jeongeupia</taxon>
    </lineage>
</organism>
<keyword evidence="2 8" id="KW-0808">Transferase</keyword>